<evidence type="ECO:0000259" key="2">
    <source>
        <dbReference type="PROSITE" id="PS50835"/>
    </source>
</evidence>
<evidence type="ECO:0000256" key="1">
    <source>
        <dbReference type="SAM" id="MobiDB-lite"/>
    </source>
</evidence>
<dbReference type="InterPro" id="IPR007110">
    <property type="entry name" value="Ig-like_dom"/>
</dbReference>
<name>A0ABQ9H4C1_9NEOP</name>
<feature type="domain" description="Ig-like" evidence="2">
    <location>
        <begin position="48"/>
        <end position="102"/>
    </location>
</feature>
<dbReference type="EMBL" id="JARBHB010000007">
    <property type="protein sequence ID" value="KAJ8879131.1"/>
    <property type="molecule type" value="Genomic_DNA"/>
</dbReference>
<feature type="compositionally biased region" description="Acidic residues" evidence="1">
    <location>
        <begin position="19"/>
        <end position="38"/>
    </location>
</feature>
<reference evidence="3 4" key="1">
    <citation type="submission" date="2023-02" db="EMBL/GenBank/DDBJ databases">
        <title>LHISI_Scaffold_Assembly.</title>
        <authorList>
            <person name="Stuart O.P."/>
            <person name="Cleave R."/>
            <person name="Magrath M.J.L."/>
            <person name="Mikheyev A.S."/>
        </authorList>
    </citation>
    <scope>NUCLEOTIDE SEQUENCE [LARGE SCALE GENOMIC DNA]</scope>
    <source>
        <strain evidence="3">Daus_M_001</strain>
        <tissue evidence="3">Leg muscle</tissue>
    </source>
</reference>
<dbReference type="Proteomes" id="UP001159363">
    <property type="component" value="Chromosome 6"/>
</dbReference>
<protein>
    <recommendedName>
        <fullName evidence="2">Ig-like domain-containing protein</fullName>
    </recommendedName>
</protein>
<dbReference type="InterPro" id="IPR013783">
    <property type="entry name" value="Ig-like_fold"/>
</dbReference>
<gene>
    <name evidence="3" type="ORF">PR048_019737</name>
</gene>
<accession>A0ABQ9H4C1</accession>
<evidence type="ECO:0000313" key="4">
    <source>
        <dbReference type="Proteomes" id="UP001159363"/>
    </source>
</evidence>
<feature type="region of interest" description="Disordered" evidence="1">
    <location>
        <begin position="1"/>
        <end position="54"/>
    </location>
</feature>
<dbReference type="PROSITE" id="PS50835">
    <property type="entry name" value="IG_LIKE"/>
    <property type="match status" value="1"/>
</dbReference>
<proteinExistence type="predicted"/>
<dbReference type="Gene3D" id="2.60.40.10">
    <property type="entry name" value="Immunoglobulins"/>
    <property type="match status" value="1"/>
</dbReference>
<sequence length="102" mass="10749">MQSLPKEAQEFFVHPSGTDDADKDTASDDADNDADEAGAGEPPQVRGPAFVQEPPPVAHFSNVTGAVLSCSAHGSPPPDIRWLDAADKELSHVPGLRLFTVT</sequence>
<evidence type="ECO:0000313" key="3">
    <source>
        <dbReference type="EMBL" id="KAJ8879131.1"/>
    </source>
</evidence>
<comment type="caution">
    <text evidence="3">The sequence shown here is derived from an EMBL/GenBank/DDBJ whole genome shotgun (WGS) entry which is preliminary data.</text>
</comment>
<organism evidence="3 4">
    <name type="scientific">Dryococelus australis</name>
    <dbReference type="NCBI Taxonomy" id="614101"/>
    <lineage>
        <taxon>Eukaryota</taxon>
        <taxon>Metazoa</taxon>
        <taxon>Ecdysozoa</taxon>
        <taxon>Arthropoda</taxon>
        <taxon>Hexapoda</taxon>
        <taxon>Insecta</taxon>
        <taxon>Pterygota</taxon>
        <taxon>Neoptera</taxon>
        <taxon>Polyneoptera</taxon>
        <taxon>Phasmatodea</taxon>
        <taxon>Verophasmatodea</taxon>
        <taxon>Anareolatae</taxon>
        <taxon>Phasmatidae</taxon>
        <taxon>Eurycanthinae</taxon>
        <taxon>Dryococelus</taxon>
    </lineage>
</organism>
<keyword evidence="4" id="KW-1185">Reference proteome</keyword>